<evidence type="ECO:0000313" key="8">
    <source>
        <dbReference type="EMBL" id="KAF7992114.1"/>
    </source>
</evidence>
<reference evidence="8 9" key="1">
    <citation type="submission" date="2020-08" db="EMBL/GenBank/DDBJ databases">
        <title>Aphidius gifuensis genome sequencing and assembly.</title>
        <authorList>
            <person name="Du Z."/>
        </authorList>
    </citation>
    <scope>NUCLEOTIDE SEQUENCE [LARGE SCALE GENOMIC DNA]</scope>
    <source>
        <strain evidence="8">YNYX2018</strain>
        <tissue evidence="8">Adults</tissue>
    </source>
</reference>
<dbReference type="AlphaFoldDB" id="A0A835CPP9"/>
<evidence type="ECO:0000256" key="5">
    <source>
        <dbReference type="SAM" id="MobiDB-lite"/>
    </source>
</evidence>
<dbReference type="PROSITE" id="PS00107">
    <property type="entry name" value="PROTEIN_KINASE_ATP"/>
    <property type="match status" value="1"/>
</dbReference>
<dbReference type="Pfam" id="PF00069">
    <property type="entry name" value="Pkinase"/>
    <property type="match status" value="1"/>
</dbReference>
<evidence type="ECO:0000259" key="7">
    <source>
        <dbReference type="PROSITE" id="PS50011"/>
    </source>
</evidence>
<dbReference type="Proteomes" id="UP000639338">
    <property type="component" value="Unassembled WGS sequence"/>
</dbReference>
<dbReference type="SMART" id="SM00220">
    <property type="entry name" value="S_TKc"/>
    <property type="match status" value="1"/>
</dbReference>
<dbReference type="InterPro" id="IPR008271">
    <property type="entry name" value="Ser/Thr_kinase_AS"/>
</dbReference>
<dbReference type="InterPro" id="IPR000253">
    <property type="entry name" value="FHA_dom"/>
</dbReference>
<dbReference type="GO" id="GO:0005524">
    <property type="term" value="F:ATP binding"/>
    <property type="evidence" value="ECO:0007669"/>
    <property type="project" value="UniProtKB-UniRule"/>
</dbReference>
<feature type="compositionally biased region" description="Basic and acidic residues" evidence="5">
    <location>
        <begin position="447"/>
        <end position="459"/>
    </location>
</feature>
<evidence type="ECO:0000259" key="6">
    <source>
        <dbReference type="PROSITE" id="PS50006"/>
    </source>
</evidence>
<evidence type="ECO:0000256" key="3">
    <source>
        <dbReference type="PROSITE-ProRule" id="PRU10141"/>
    </source>
</evidence>
<comment type="caution">
    <text evidence="8">The sequence shown here is derived from an EMBL/GenBank/DDBJ whole genome shotgun (WGS) entry which is preliminary data.</text>
</comment>
<dbReference type="EMBL" id="JACMRX010000003">
    <property type="protein sequence ID" value="KAF7992114.1"/>
    <property type="molecule type" value="Genomic_DNA"/>
</dbReference>
<feature type="region of interest" description="Disordered" evidence="5">
    <location>
        <begin position="1"/>
        <end position="20"/>
    </location>
</feature>
<feature type="domain" description="FHA" evidence="6">
    <location>
        <begin position="58"/>
        <end position="126"/>
    </location>
</feature>
<feature type="domain" description="Protein kinase" evidence="7">
    <location>
        <begin position="170"/>
        <end position="425"/>
    </location>
</feature>
<dbReference type="SUPFAM" id="SSF49879">
    <property type="entry name" value="SMAD/FHA domain"/>
    <property type="match status" value="1"/>
</dbReference>
<dbReference type="SMART" id="SM00240">
    <property type="entry name" value="FHA"/>
    <property type="match status" value="1"/>
</dbReference>
<dbReference type="PROSITE" id="PS50011">
    <property type="entry name" value="PROTEIN_KINASE_DOM"/>
    <property type="match status" value="1"/>
</dbReference>
<organism evidence="8 9">
    <name type="scientific">Aphidius gifuensis</name>
    <name type="common">Parasitoid wasp</name>
    <dbReference type="NCBI Taxonomy" id="684658"/>
    <lineage>
        <taxon>Eukaryota</taxon>
        <taxon>Metazoa</taxon>
        <taxon>Ecdysozoa</taxon>
        <taxon>Arthropoda</taxon>
        <taxon>Hexapoda</taxon>
        <taxon>Insecta</taxon>
        <taxon>Pterygota</taxon>
        <taxon>Neoptera</taxon>
        <taxon>Endopterygota</taxon>
        <taxon>Hymenoptera</taxon>
        <taxon>Apocrita</taxon>
        <taxon>Ichneumonoidea</taxon>
        <taxon>Braconidae</taxon>
        <taxon>Aphidiinae</taxon>
        <taxon>Aphidius</taxon>
    </lineage>
</organism>
<feature type="binding site" evidence="3">
    <location>
        <position position="203"/>
    </location>
    <ligand>
        <name>ATP</name>
        <dbReference type="ChEBI" id="CHEBI:30616"/>
    </ligand>
</feature>
<protein>
    <recommendedName>
        <fullName evidence="10">Serine/threonine-protein kinase Chk2</fullName>
    </recommendedName>
</protein>
<dbReference type="FunFam" id="1.10.510.10:FF:000571">
    <property type="entry name" value="Maternal embryonic leucine zipper kinase"/>
    <property type="match status" value="1"/>
</dbReference>
<dbReference type="Pfam" id="PF00498">
    <property type="entry name" value="FHA"/>
    <property type="match status" value="1"/>
</dbReference>
<keyword evidence="1 3" id="KW-0547">Nucleotide-binding</keyword>
<evidence type="ECO:0000256" key="1">
    <source>
        <dbReference type="ARBA" id="ARBA00022741"/>
    </source>
</evidence>
<dbReference type="InterPro" id="IPR000719">
    <property type="entry name" value="Prot_kinase_dom"/>
</dbReference>
<evidence type="ECO:0000313" key="9">
    <source>
        <dbReference type="Proteomes" id="UP000639338"/>
    </source>
</evidence>
<dbReference type="InterPro" id="IPR008984">
    <property type="entry name" value="SMAD_FHA_dom_sf"/>
</dbReference>
<sequence length="482" mass="56274">MMLTTSNKNKNDNQMSPSNNIKKKEWGKLLQFDKSSHKQTHQDDYGLFKKHSLIHNVYKAGRIKNLDINLNEGNTDKDMLRYISGTHFIIKRERITNYKAADCEGDFVVFIYDESTNGTFINREKIKDKRILIHNDIISIAESDNEVFKYLKIANSEKITIIPKEVAKNYVDLRPLGHGANGDVILVVSKINFRPFALKSIRKTDRDTKKSWINETNILKKIEHENLIKMIDTIDLSDNFYIILELMEGGELQSRIMRSKGLPEKLAQFYFYQVSSAIKYLHNKKITHRDIKAQNVLLRSNEEYTLVKVTDFGLSKLINDETQMQSRSGTFKYMAPEIYKRKVYTNRVDVWSLGVLLYFMLRNRFPFEETKEVPIFSAVIGGKFNFDHCIWKSISETAKCLIKRMLTVNPKHRYSIDNVVECSWLDDVELTEKISSLENSEVIHTNNKRDSENEKPNDKKIRKLPCSDPVINDNQIKRPRLK</sequence>
<evidence type="ECO:0008006" key="10">
    <source>
        <dbReference type="Google" id="ProtNLM"/>
    </source>
</evidence>
<dbReference type="PANTHER" id="PTHR24347">
    <property type="entry name" value="SERINE/THREONINE-PROTEIN KINASE"/>
    <property type="match status" value="1"/>
</dbReference>
<keyword evidence="9" id="KW-1185">Reference proteome</keyword>
<comment type="similarity">
    <text evidence="4">Belongs to the protein kinase superfamily.</text>
</comment>
<evidence type="ECO:0000256" key="4">
    <source>
        <dbReference type="RuleBase" id="RU000304"/>
    </source>
</evidence>
<keyword evidence="4" id="KW-0418">Kinase</keyword>
<dbReference type="PROSITE" id="PS50006">
    <property type="entry name" value="FHA_DOMAIN"/>
    <property type="match status" value="1"/>
</dbReference>
<dbReference type="InterPro" id="IPR011009">
    <property type="entry name" value="Kinase-like_dom_sf"/>
</dbReference>
<evidence type="ECO:0000256" key="2">
    <source>
        <dbReference type="ARBA" id="ARBA00022840"/>
    </source>
</evidence>
<dbReference type="Gene3D" id="2.60.200.20">
    <property type="match status" value="1"/>
</dbReference>
<proteinExistence type="inferred from homology"/>
<dbReference type="SUPFAM" id="SSF56112">
    <property type="entry name" value="Protein kinase-like (PK-like)"/>
    <property type="match status" value="1"/>
</dbReference>
<dbReference type="OrthoDB" id="40902at2759"/>
<feature type="region of interest" description="Disordered" evidence="5">
    <location>
        <begin position="445"/>
        <end position="482"/>
    </location>
</feature>
<dbReference type="GO" id="GO:0004674">
    <property type="term" value="F:protein serine/threonine kinase activity"/>
    <property type="evidence" value="ECO:0007669"/>
    <property type="project" value="UniProtKB-KW"/>
</dbReference>
<gene>
    <name evidence="8" type="ORF">HCN44_001439</name>
</gene>
<dbReference type="Gene3D" id="1.10.510.10">
    <property type="entry name" value="Transferase(Phosphotransferase) domain 1"/>
    <property type="match status" value="1"/>
</dbReference>
<dbReference type="PROSITE" id="PS00108">
    <property type="entry name" value="PROTEIN_KINASE_ST"/>
    <property type="match status" value="1"/>
</dbReference>
<keyword evidence="2 3" id="KW-0067">ATP-binding</keyword>
<keyword evidence="4" id="KW-0808">Transferase</keyword>
<accession>A0A835CPP9</accession>
<name>A0A835CPP9_APHGI</name>
<dbReference type="InterPro" id="IPR017441">
    <property type="entry name" value="Protein_kinase_ATP_BS"/>
</dbReference>
<keyword evidence="4" id="KW-0723">Serine/threonine-protein kinase</keyword>